<evidence type="ECO:0000256" key="2">
    <source>
        <dbReference type="ARBA" id="ARBA00009045"/>
    </source>
</evidence>
<evidence type="ECO:0000256" key="5">
    <source>
        <dbReference type="ARBA" id="ARBA00022989"/>
    </source>
</evidence>
<evidence type="ECO:0000256" key="3">
    <source>
        <dbReference type="ARBA" id="ARBA00022692"/>
    </source>
</evidence>
<gene>
    <name evidence="10" type="ORF">ASPACDRAFT_77041</name>
</gene>
<dbReference type="InterPro" id="IPR022764">
    <property type="entry name" value="Peptidase_S54_rhomboid_dom"/>
</dbReference>
<evidence type="ECO:0000313" key="11">
    <source>
        <dbReference type="Proteomes" id="UP000184546"/>
    </source>
</evidence>
<dbReference type="PANTHER" id="PTHR43731:SF14">
    <property type="entry name" value="PRESENILIN-ASSOCIATED RHOMBOID-LIKE PROTEIN, MITOCHONDRIAL"/>
    <property type="match status" value="1"/>
</dbReference>
<feature type="region of interest" description="Disordered" evidence="7">
    <location>
        <begin position="81"/>
        <end position="101"/>
    </location>
</feature>
<evidence type="ECO:0000256" key="4">
    <source>
        <dbReference type="ARBA" id="ARBA00022801"/>
    </source>
</evidence>
<dbReference type="Gene3D" id="1.20.1540.10">
    <property type="entry name" value="Rhomboid-like"/>
    <property type="match status" value="1"/>
</dbReference>
<feature type="transmembrane region" description="Helical" evidence="8">
    <location>
        <begin position="505"/>
        <end position="525"/>
    </location>
</feature>
<dbReference type="GO" id="GO:0006465">
    <property type="term" value="P:signal peptide processing"/>
    <property type="evidence" value="ECO:0007669"/>
    <property type="project" value="TreeGrafter"/>
</dbReference>
<dbReference type="PANTHER" id="PTHR43731">
    <property type="entry name" value="RHOMBOID PROTEASE"/>
    <property type="match status" value="1"/>
</dbReference>
<keyword evidence="5 8" id="KW-1133">Transmembrane helix</keyword>
<dbReference type="OMA" id="PAWRMLN"/>
<protein>
    <recommendedName>
        <fullName evidence="9">Peptidase S54 rhomboid domain-containing protein</fullName>
    </recommendedName>
</protein>
<dbReference type="GO" id="GO:0016020">
    <property type="term" value="C:membrane"/>
    <property type="evidence" value="ECO:0007669"/>
    <property type="project" value="UniProtKB-SubCell"/>
</dbReference>
<name>A0A1L9WYS6_ASPA1</name>
<dbReference type="InterPro" id="IPR050925">
    <property type="entry name" value="Rhomboid_protease_S54"/>
</dbReference>
<feature type="transmembrane region" description="Helical" evidence="8">
    <location>
        <begin position="531"/>
        <end position="547"/>
    </location>
</feature>
<evidence type="ECO:0000256" key="7">
    <source>
        <dbReference type="SAM" id="MobiDB-lite"/>
    </source>
</evidence>
<dbReference type="VEuPathDB" id="FungiDB:ASPACDRAFT_77041"/>
<evidence type="ECO:0000256" key="6">
    <source>
        <dbReference type="ARBA" id="ARBA00023136"/>
    </source>
</evidence>
<accession>A0A1L9WYS6</accession>
<keyword evidence="4" id="KW-0378">Hydrolase</keyword>
<dbReference type="STRING" id="690307.A0A1L9WYS6"/>
<dbReference type="GO" id="GO:0004252">
    <property type="term" value="F:serine-type endopeptidase activity"/>
    <property type="evidence" value="ECO:0007669"/>
    <property type="project" value="InterPro"/>
</dbReference>
<keyword evidence="3 8" id="KW-0812">Transmembrane</keyword>
<dbReference type="SUPFAM" id="SSF144091">
    <property type="entry name" value="Rhomboid-like"/>
    <property type="match status" value="1"/>
</dbReference>
<comment type="subcellular location">
    <subcellularLocation>
        <location evidence="1">Membrane</location>
        <topology evidence="1">Multi-pass membrane protein</topology>
    </subcellularLocation>
</comment>
<dbReference type="EMBL" id="KV878974">
    <property type="protein sequence ID" value="OJK01216.1"/>
    <property type="molecule type" value="Genomic_DNA"/>
</dbReference>
<reference evidence="11" key="1">
    <citation type="journal article" date="2017" name="Genome Biol.">
        <title>Comparative genomics reveals high biological diversity and specific adaptations in the industrially and medically important fungal genus Aspergillus.</title>
        <authorList>
            <person name="de Vries R.P."/>
            <person name="Riley R."/>
            <person name="Wiebenga A."/>
            <person name="Aguilar-Osorio G."/>
            <person name="Amillis S."/>
            <person name="Uchima C.A."/>
            <person name="Anderluh G."/>
            <person name="Asadollahi M."/>
            <person name="Askin M."/>
            <person name="Barry K."/>
            <person name="Battaglia E."/>
            <person name="Bayram O."/>
            <person name="Benocci T."/>
            <person name="Braus-Stromeyer S.A."/>
            <person name="Caldana C."/>
            <person name="Canovas D."/>
            <person name="Cerqueira G.C."/>
            <person name="Chen F."/>
            <person name="Chen W."/>
            <person name="Choi C."/>
            <person name="Clum A."/>
            <person name="Dos Santos R.A."/>
            <person name="Damasio A.R."/>
            <person name="Diallinas G."/>
            <person name="Emri T."/>
            <person name="Fekete E."/>
            <person name="Flipphi M."/>
            <person name="Freyberg S."/>
            <person name="Gallo A."/>
            <person name="Gournas C."/>
            <person name="Habgood R."/>
            <person name="Hainaut M."/>
            <person name="Harispe M.L."/>
            <person name="Henrissat B."/>
            <person name="Hilden K.S."/>
            <person name="Hope R."/>
            <person name="Hossain A."/>
            <person name="Karabika E."/>
            <person name="Karaffa L."/>
            <person name="Karanyi Z."/>
            <person name="Krasevec N."/>
            <person name="Kuo A."/>
            <person name="Kusch H."/>
            <person name="LaButti K."/>
            <person name="Lagendijk E.L."/>
            <person name="Lapidus A."/>
            <person name="Levasseur A."/>
            <person name="Lindquist E."/>
            <person name="Lipzen A."/>
            <person name="Logrieco A.F."/>
            <person name="MacCabe A."/>
            <person name="Maekelae M.R."/>
            <person name="Malavazi I."/>
            <person name="Melin P."/>
            <person name="Meyer V."/>
            <person name="Mielnichuk N."/>
            <person name="Miskei M."/>
            <person name="Molnar A.P."/>
            <person name="Mule G."/>
            <person name="Ngan C.Y."/>
            <person name="Orejas M."/>
            <person name="Orosz E."/>
            <person name="Ouedraogo J.P."/>
            <person name="Overkamp K.M."/>
            <person name="Park H.-S."/>
            <person name="Perrone G."/>
            <person name="Piumi F."/>
            <person name="Punt P.J."/>
            <person name="Ram A.F."/>
            <person name="Ramon A."/>
            <person name="Rauscher S."/>
            <person name="Record E."/>
            <person name="Riano-Pachon D.M."/>
            <person name="Robert V."/>
            <person name="Roehrig J."/>
            <person name="Ruller R."/>
            <person name="Salamov A."/>
            <person name="Salih N.S."/>
            <person name="Samson R.A."/>
            <person name="Sandor E."/>
            <person name="Sanguinetti M."/>
            <person name="Schuetze T."/>
            <person name="Sepcic K."/>
            <person name="Shelest E."/>
            <person name="Sherlock G."/>
            <person name="Sophianopoulou V."/>
            <person name="Squina F.M."/>
            <person name="Sun H."/>
            <person name="Susca A."/>
            <person name="Todd R.B."/>
            <person name="Tsang A."/>
            <person name="Unkles S.E."/>
            <person name="van de Wiele N."/>
            <person name="van Rossen-Uffink D."/>
            <person name="Oliveira J.V."/>
            <person name="Vesth T.C."/>
            <person name="Visser J."/>
            <person name="Yu J.-H."/>
            <person name="Zhou M."/>
            <person name="Andersen M.R."/>
            <person name="Archer D.B."/>
            <person name="Baker S.E."/>
            <person name="Benoit I."/>
            <person name="Brakhage A.A."/>
            <person name="Braus G.H."/>
            <person name="Fischer R."/>
            <person name="Frisvad J.C."/>
            <person name="Goldman G.H."/>
            <person name="Houbraken J."/>
            <person name="Oakley B."/>
            <person name="Pocsi I."/>
            <person name="Scazzocchio C."/>
            <person name="Seiboth B."/>
            <person name="vanKuyk P.A."/>
            <person name="Wortman J."/>
            <person name="Dyer P.S."/>
            <person name="Grigoriev I.V."/>
        </authorList>
    </citation>
    <scope>NUCLEOTIDE SEQUENCE [LARGE SCALE GENOMIC DNA]</scope>
    <source>
        <strain evidence="11">ATCC 16872 / CBS 172.66 / WB 5094</strain>
    </source>
</reference>
<proteinExistence type="inferred from homology"/>
<keyword evidence="6 8" id="KW-0472">Membrane</keyword>
<dbReference type="OrthoDB" id="10260614at2759"/>
<evidence type="ECO:0000256" key="1">
    <source>
        <dbReference type="ARBA" id="ARBA00004141"/>
    </source>
</evidence>
<keyword evidence="11" id="KW-1185">Reference proteome</keyword>
<feature type="transmembrane region" description="Helical" evidence="8">
    <location>
        <begin position="464"/>
        <end position="484"/>
    </location>
</feature>
<feature type="domain" description="Peptidase S54 rhomboid" evidence="9">
    <location>
        <begin position="399"/>
        <end position="547"/>
    </location>
</feature>
<dbReference type="InterPro" id="IPR035952">
    <property type="entry name" value="Rhomboid-like_sf"/>
</dbReference>
<feature type="transmembrane region" description="Helical" evidence="8">
    <location>
        <begin position="356"/>
        <end position="374"/>
    </location>
</feature>
<feature type="transmembrane region" description="Helical" evidence="8">
    <location>
        <begin position="319"/>
        <end position="340"/>
    </location>
</feature>
<dbReference type="Proteomes" id="UP000184546">
    <property type="component" value="Unassembled WGS sequence"/>
</dbReference>
<dbReference type="FunFam" id="1.20.1540.10:FF:000012">
    <property type="entry name" value="Rhomboid family protein"/>
    <property type="match status" value="1"/>
</dbReference>
<dbReference type="GeneID" id="30978671"/>
<sequence length="568" mass="63947">MSNVLGIAWRAPCPGLRASSLFPSVSPKALPLASYLTSSLRSSSSRHRNIFSARSFCSLRDASALRHTRNSLVFSPAPTRSFQTSAPLRSSKPPAVDHGVKPRPEPFSLADINAIFGARAKVSQFMGNRVLAVLHGRRLNGTLDLDLPVDISRSVRPHSLDAALSYLREHYPMDEDAAIIARIEREELEEEQKLIRRAEELGLYKPQSGHYEAELGENKDVSGKSVFQEMRKRNEERLLAEDEQKRKEWLEGAAKDQEKYKQMRERNTALQKFEDTSALELRERADPRERPLLAWVQKHHLRAMETDVDVTKMTTIRRIVPSLIFSLVALGLCYAFAVFYEPPARADRLWPDTPRAAATLMGIIGINVGVFALWRAWPPAWRLLNRYFISVAAYPRPFSIIGNVFSHQKPLHLSVNMVMLWFVGTRLHDEVGRGEFLSLYMASGIVGSLLSLSAHVLLGQWTVTALGASGAISGIVAGWCILHANDNLTFYLLPEDWQGVVSARGWFILSTIVAAEVVRLAMTFRAPALDHWAHIGGYITGIIWASIKNAKEKKRREEMSWFQRLFSN</sequence>
<evidence type="ECO:0000256" key="8">
    <source>
        <dbReference type="SAM" id="Phobius"/>
    </source>
</evidence>
<dbReference type="RefSeq" id="XP_020057555.1">
    <property type="nucleotide sequence ID" value="XM_020204857.1"/>
</dbReference>
<feature type="transmembrane region" description="Helical" evidence="8">
    <location>
        <begin position="439"/>
        <end position="458"/>
    </location>
</feature>
<dbReference type="AlphaFoldDB" id="A0A1L9WYS6"/>
<dbReference type="Pfam" id="PF01694">
    <property type="entry name" value="Rhomboid"/>
    <property type="match status" value="1"/>
</dbReference>
<comment type="similarity">
    <text evidence="2">Belongs to the peptidase S54 family.</text>
</comment>
<organism evidence="10 11">
    <name type="scientific">Aspergillus aculeatus (strain ATCC 16872 / CBS 172.66 / WB 5094)</name>
    <dbReference type="NCBI Taxonomy" id="690307"/>
    <lineage>
        <taxon>Eukaryota</taxon>
        <taxon>Fungi</taxon>
        <taxon>Dikarya</taxon>
        <taxon>Ascomycota</taxon>
        <taxon>Pezizomycotina</taxon>
        <taxon>Eurotiomycetes</taxon>
        <taxon>Eurotiomycetidae</taxon>
        <taxon>Eurotiales</taxon>
        <taxon>Aspergillaceae</taxon>
        <taxon>Aspergillus</taxon>
        <taxon>Aspergillus subgen. Circumdati</taxon>
    </lineage>
</organism>
<evidence type="ECO:0000259" key="9">
    <source>
        <dbReference type="Pfam" id="PF01694"/>
    </source>
</evidence>
<evidence type="ECO:0000313" key="10">
    <source>
        <dbReference type="EMBL" id="OJK01216.1"/>
    </source>
</evidence>